<keyword evidence="2" id="KW-1185">Reference proteome</keyword>
<accession>B9TBF6</accession>
<feature type="non-terminal residue" evidence="1">
    <location>
        <position position="1"/>
    </location>
</feature>
<dbReference type="Proteomes" id="UP000008311">
    <property type="component" value="Unassembled WGS sequence"/>
</dbReference>
<evidence type="ECO:0000313" key="2">
    <source>
        <dbReference type="Proteomes" id="UP000008311"/>
    </source>
</evidence>
<proteinExistence type="predicted"/>
<organism evidence="1 2">
    <name type="scientific">Ricinus communis</name>
    <name type="common">Castor bean</name>
    <dbReference type="NCBI Taxonomy" id="3988"/>
    <lineage>
        <taxon>Eukaryota</taxon>
        <taxon>Viridiplantae</taxon>
        <taxon>Streptophyta</taxon>
        <taxon>Embryophyta</taxon>
        <taxon>Tracheophyta</taxon>
        <taxon>Spermatophyta</taxon>
        <taxon>Magnoliopsida</taxon>
        <taxon>eudicotyledons</taxon>
        <taxon>Gunneridae</taxon>
        <taxon>Pentapetalae</taxon>
        <taxon>rosids</taxon>
        <taxon>fabids</taxon>
        <taxon>Malpighiales</taxon>
        <taxon>Euphorbiaceae</taxon>
        <taxon>Acalyphoideae</taxon>
        <taxon>Acalypheae</taxon>
        <taxon>Ricinus</taxon>
    </lineage>
</organism>
<name>B9TBF6_RICCO</name>
<dbReference type="InParanoid" id="B9TBF6"/>
<reference evidence="2" key="1">
    <citation type="journal article" date="2010" name="Nat. Biotechnol.">
        <title>Draft genome sequence of the oilseed species Ricinus communis.</title>
        <authorList>
            <person name="Chan A.P."/>
            <person name="Crabtree J."/>
            <person name="Zhao Q."/>
            <person name="Lorenzi H."/>
            <person name="Orvis J."/>
            <person name="Puiu D."/>
            <person name="Melake-Berhan A."/>
            <person name="Jones K.M."/>
            <person name="Redman J."/>
            <person name="Chen G."/>
            <person name="Cahoon E.B."/>
            <person name="Gedil M."/>
            <person name="Stanke M."/>
            <person name="Haas B.J."/>
            <person name="Wortman J.R."/>
            <person name="Fraser-Liggett C.M."/>
            <person name="Ravel J."/>
            <person name="Rabinowicz P.D."/>
        </authorList>
    </citation>
    <scope>NUCLEOTIDE SEQUENCE [LARGE SCALE GENOMIC DNA]</scope>
    <source>
        <strain evidence="2">cv. Hale</strain>
    </source>
</reference>
<protein>
    <submittedName>
        <fullName evidence="1">Uncharacterized protein</fullName>
    </submittedName>
</protein>
<sequence>RGITQGDLFLKRDGAQSELCLEKYPVILDYLEGRLQMESGHGENISVIKDAWLPSDVNLKITTEVKDKNVDLKEVDFMQTWELRWNMQLINGIFNDRDKNLILNIPLSLRNTTNSLYWVKDEKGIYYVRSAYRLLNSLHPLNQEHLEHKVWRKL</sequence>
<evidence type="ECO:0000313" key="1">
    <source>
        <dbReference type="EMBL" id="EEF26808.1"/>
    </source>
</evidence>
<dbReference type="EMBL" id="EQ976465">
    <property type="protein sequence ID" value="EEF26808.1"/>
    <property type="molecule type" value="Genomic_DNA"/>
</dbReference>
<dbReference type="AlphaFoldDB" id="B9TBF6"/>
<gene>
    <name evidence="1" type="ORF">RCOM_2016900</name>
</gene>